<feature type="compositionally biased region" description="Acidic residues" evidence="3">
    <location>
        <begin position="51"/>
        <end position="64"/>
    </location>
</feature>
<feature type="region of interest" description="Disordered" evidence="3">
    <location>
        <begin position="390"/>
        <end position="412"/>
    </location>
</feature>
<dbReference type="InterPro" id="IPR038090">
    <property type="entry name" value="Cdt1_C_WH_dom_sf"/>
</dbReference>
<dbReference type="Pfam" id="PF16679">
    <property type="entry name" value="CDT1_C"/>
    <property type="match status" value="1"/>
</dbReference>
<evidence type="ECO:0000313" key="6">
    <source>
        <dbReference type="Proteomes" id="UP000812966"/>
    </source>
</evidence>
<evidence type="ECO:0000313" key="5">
    <source>
        <dbReference type="EMBL" id="KAG7531990.1"/>
    </source>
</evidence>
<reference evidence="5" key="1">
    <citation type="submission" date="2020-04" db="EMBL/GenBank/DDBJ databases">
        <title>Analysis of mating type loci in Filobasidium floriforme.</title>
        <authorList>
            <person name="Nowrousian M."/>
        </authorList>
    </citation>
    <scope>NUCLEOTIDE SEQUENCE</scope>
    <source>
        <strain evidence="5">CBS 6242</strain>
    </source>
</reference>
<organism evidence="5 6">
    <name type="scientific">Filobasidium floriforme</name>
    <dbReference type="NCBI Taxonomy" id="5210"/>
    <lineage>
        <taxon>Eukaryota</taxon>
        <taxon>Fungi</taxon>
        <taxon>Dikarya</taxon>
        <taxon>Basidiomycota</taxon>
        <taxon>Agaricomycotina</taxon>
        <taxon>Tremellomycetes</taxon>
        <taxon>Filobasidiales</taxon>
        <taxon>Filobasidiaceae</taxon>
        <taxon>Filobasidium</taxon>
    </lineage>
</organism>
<sequence length="736" mass="78546">MSTSTPTRRSTRNKQSNQTTLLSSASASTSTSGPSTIRQSRKRSIGKVETADEFVDSSGSEDDGAVTKMTGVGGMLTPPPSREREKKRRNIGAGSVQQGAPAPNPPFAPFPTPPQSRESEHATRFQNVLPVVSGSERPSTPPPQSRSKPFLPGQTIPSTPPRLRTQFQSIAGSPGKRKVTDPSGKSKLEILPGHLKTLVLLHSAFDLSLGLWLATHPPILPPLEAELENAKGNGLDVDLVDLSNFLQIKGMVEKTCQRRFGITELRRLVWIWGWQGDEKALDDLEALQQESSKEVGGKTRAGDYLITLARTLDPITSRRTTTHGIGLTLHLTPLEVASLRNSLHTQIGANAGVSVGMGALGRWSAGGEERGKRFEAKVWRWWEVCKERSARSKGAARRGEEDEDDDEDMVPNVPMAEIPKLPQVKMNLPSTAAGPSTAHSAGPSAVRTGSLLPAFEAPPAPRKAVASSRTAGSTPGYGLFTPSRSGALESPVKPLVRDEEDVFGRVESIPSSSSTAPGSSSGGKKDSVADRRQALYDRIKARTAKDQPTASSSSADVSLHAKLGNMTKVDAAAELKRRSTLSRLEGVAEGVWMLFSSIPSNSGIDSSPGAPGSSSGGLGGINSSPLSKTRRRAFPMSQVVDIVVKSSKTPISAAEARDSLILLTTLCPSFLVLRLIARQEWLEMPAIQVTTTAIASAGYLAVPPASPGRPDVSVRDVTSGGRLREVRERIRRELGE</sequence>
<comment type="similarity">
    <text evidence="1">Belongs to the Cdt1 family.</text>
</comment>
<protein>
    <recommendedName>
        <fullName evidence="4">DNA replication factor Cdt1 C-terminal domain-containing protein</fullName>
    </recommendedName>
</protein>
<evidence type="ECO:0000256" key="2">
    <source>
        <dbReference type="ARBA" id="ARBA00023306"/>
    </source>
</evidence>
<feature type="region of interest" description="Disordered" evidence="3">
    <location>
        <begin position="1"/>
        <end position="185"/>
    </location>
</feature>
<feature type="compositionally biased region" description="Low complexity" evidence="3">
    <location>
        <begin position="603"/>
        <end position="613"/>
    </location>
</feature>
<comment type="caution">
    <text evidence="5">The sequence shown here is derived from an EMBL/GenBank/DDBJ whole genome shotgun (WGS) entry which is preliminary data.</text>
</comment>
<dbReference type="Gene3D" id="1.10.10.1420">
    <property type="entry name" value="DNA replication factor Cdt1, C-terminal WH domain"/>
    <property type="match status" value="1"/>
</dbReference>
<feature type="region of interest" description="Disordered" evidence="3">
    <location>
        <begin position="427"/>
        <end position="446"/>
    </location>
</feature>
<feature type="region of interest" description="Disordered" evidence="3">
    <location>
        <begin position="603"/>
        <end position="627"/>
    </location>
</feature>
<accession>A0A8K0JL55</accession>
<feature type="compositionally biased region" description="Polar residues" evidence="3">
    <location>
        <begin position="428"/>
        <end position="439"/>
    </location>
</feature>
<feature type="compositionally biased region" description="Low complexity" evidence="3">
    <location>
        <begin position="508"/>
        <end position="519"/>
    </location>
</feature>
<dbReference type="EMBL" id="JABELV010000077">
    <property type="protein sequence ID" value="KAG7531990.1"/>
    <property type="molecule type" value="Genomic_DNA"/>
</dbReference>
<feature type="region of interest" description="Disordered" evidence="3">
    <location>
        <begin position="453"/>
        <end position="530"/>
    </location>
</feature>
<proteinExistence type="inferred from homology"/>
<evidence type="ECO:0000259" key="4">
    <source>
        <dbReference type="Pfam" id="PF16679"/>
    </source>
</evidence>
<name>A0A8K0JL55_9TREE</name>
<dbReference type="Proteomes" id="UP000812966">
    <property type="component" value="Unassembled WGS sequence"/>
</dbReference>
<feature type="domain" description="DNA replication factor Cdt1 C-terminal" evidence="4">
    <location>
        <begin position="536"/>
        <end position="673"/>
    </location>
</feature>
<evidence type="ECO:0000256" key="1">
    <source>
        <dbReference type="ARBA" id="ARBA00008356"/>
    </source>
</evidence>
<feature type="compositionally biased region" description="Low complexity" evidence="3">
    <location>
        <begin position="19"/>
        <end position="32"/>
    </location>
</feature>
<keyword evidence="6" id="KW-1185">Reference proteome</keyword>
<dbReference type="AlphaFoldDB" id="A0A8K0JL55"/>
<dbReference type="InterPro" id="IPR032054">
    <property type="entry name" value="Cdt1_C"/>
</dbReference>
<evidence type="ECO:0000256" key="3">
    <source>
        <dbReference type="SAM" id="MobiDB-lite"/>
    </source>
</evidence>
<gene>
    <name evidence="5" type="ORF">FFLO_03929</name>
</gene>
<feature type="compositionally biased region" description="Pro residues" evidence="3">
    <location>
        <begin position="102"/>
        <end position="114"/>
    </location>
</feature>
<keyword evidence="2" id="KW-0131">Cell cycle</keyword>